<evidence type="ECO:0000256" key="1">
    <source>
        <dbReference type="ARBA" id="ARBA00005125"/>
    </source>
</evidence>
<dbReference type="AlphaFoldDB" id="A0A556SR61"/>
<keyword evidence="3" id="KW-0472">Membrane</keyword>
<comment type="similarity">
    <text evidence="2">Belongs to the NAD(P)-dependent epimerase/dehydratase family.</text>
</comment>
<name>A0A556SR61_9GAMM</name>
<protein>
    <submittedName>
        <fullName evidence="5">NAD-dependent epimerase/dehydratase family protein</fullName>
    </submittedName>
</protein>
<dbReference type="InterPro" id="IPR036291">
    <property type="entry name" value="NAD(P)-bd_dom_sf"/>
</dbReference>
<accession>A0A556SR61</accession>
<keyword evidence="3" id="KW-1133">Transmembrane helix</keyword>
<evidence type="ECO:0000259" key="4">
    <source>
        <dbReference type="Pfam" id="PF01370"/>
    </source>
</evidence>
<dbReference type="Proteomes" id="UP000319483">
    <property type="component" value="Unassembled WGS sequence"/>
</dbReference>
<feature type="transmembrane region" description="Helical" evidence="3">
    <location>
        <begin position="7"/>
        <end position="25"/>
    </location>
</feature>
<comment type="caution">
    <text evidence="5">The sequence shown here is derived from an EMBL/GenBank/DDBJ whole genome shotgun (WGS) entry which is preliminary data.</text>
</comment>
<feature type="domain" description="NAD-dependent epimerase/dehydratase" evidence="4">
    <location>
        <begin position="7"/>
        <end position="245"/>
    </location>
</feature>
<reference evidence="5 6" key="1">
    <citation type="submission" date="2019-07" db="EMBL/GenBank/DDBJ databases">
        <title>Gilliamella genomes.</title>
        <authorList>
            <person name="Zheng H."/>
        </authorList>
    </citation>
    <scope>NUCLEOTIDE SEQUENCE [LARGE SCALE GENOMIC DNA]</scope>
    <source>
        <strain evidence="5 6">W8127</strain>
    </source>
</reference>
<dbReference type="EMBL" id="VMHM01000005">
    <property type="protein sequence ID" value="TSK03608.1"/>
    <property type="molecule type" value="Genomic_DNA"/>
</dbReference>
<keyword evidence="3" id="KW-0812">Transmembrane</keyword>
<sequence>MLYNQKILILGGLGFIGAALVRHYHITNYITIVDKIEYENSVLKLMSLDLTNITIYKMDITNKKDFLNVGTDYDYIINVSALLGIKKVTVESIQTILTNLKCAENSLNLASKQSNLKKYITFSTSEIYGNTSDNATEHDPAIIGCISEPRWCYAASKITADHLTSAYHREYGIPVIIIRPFNIFGEYRKGSNAINTFLTKMLNNDDVYVDGDGKQLRAWCYIDDFILGVTKAIESNYVCEVFNIGNPHNQLTIFELAKLIKKLVKSKSKIEITNLFVPDIQLRRVSIDKARNLLGYEPKISLIEGIERMIKWNKAHESK</sequence>
<evidence type="ECO:0000313" key="5">
    <source>
        <dbReference type="EMBL" id="TSK03608.1"/>
    </source>
</evidence>
<evidence type="ECO:0000256" key="2">
    <source>
        <dbReference type="ARBA" id="ARBA00007637"/>
    </source>
</evidence>
<proteinExistence type="inferred from homology"/>
<evidence type="ECO:0000256" key="3">
    <source>
        <dbReference type="SAM" id="Phobius"/>
    </source>
</evidence>
<comment type="pathway">
    <text evidence="1">Bacterial outer membrane biogenesis; LPS O-antigen biosynthesis.</text>
</comment>
<dbReference type="PANTHER" id="PTHR43000">
    <property type="entry name" value="DTDP-D-GLUCOSE 4,6-DEHYDRATASE-RELATED"/>
    <property type="match status" value="1"/>
</dbReference>
<dbReference type="SUPFAM" id="SSF51735">
    <property type="entry name" value="NAD(P)-binding Rossmann-fold domains"/>
    <property type="match status" value="1"/>
</dbReference>
<dbReference type="InterPro" id="IPR001509">
    <property type="entry name" value="Epimerase_deHydtase"/>
</dbReference>
<gene>
    <name evidence="5" type="ORF">FPQ15_04235</name>
</gene>
<evidence type="ECO:0000313" key="6">
    <source>
        <dbReference type="Proteomes" id="UP000319483"/>
    </source>
</evidence>
<dbReference type="RefSeq" id="WP_144091598.1">
    <property type="nucleotide sequence ID" value="NZ_CAMLAP010000032.1"/>
</dbReference>
<organism evidence="5 6">
    <name type="scientific">Gilliamella apicola</name>
    <dbReference type="NCBI Taxonomy" id="1196095"/>
    <lineage>
        <taxon>Bacteria</taxon>
        <taxon>Pseudomonadati</taxon>
        <taxon>Pseudomonadota</taxon>
        <taxon>Gammaproteobacteria</taxon>
        <taxon>Orbales</taxon>
        <taxon>Orbaceae</taxon>
        <taxon>Gilliamella</taxon>
    </lineage>
</organism>
<dbReference type="Gene3D" id="3.40.50.720">
    <property type="entry name" value="NAD(P)-binding Rossmann-like Domain"/>
    <property type="match status" value="1"/>
</dbReference>
<dbReference type="Pfam" id="PF01370">
    <property type="entry name" value="Epimerase"/>
    <property type="match status" value="1"/>
</dbReference>